<keyword evidence="2" id="KW-0472">Membrane</keyword>
<organism evidence="4 5">
    <name type="scientific">Myodes glareolus</name>
    <name type="common">Bank vole</name>
    <name type="synonym">Clethrionomys glareolus</name>
    <dbReference type="NCBI Taxonomy" id="447135"/>
    <lineage>
        <taxon>Eukaryota</taxon>
        <taxon>Metazoa</taxon>
        <taxon>Chordata</taxon>
        <taxon>Craniata</taxon>
        <taxon>Vertebrata</taxon>
        <taxon>Euteleostomi</taxon>
        <taxon>Mammalia</taxon>
        <taxon>Eutheria</taxon>
        <taxon>Euarchontoglires</taxon>
        <taxon>Glires</taxon>
        <taxon>Rodentia</taxon>
        <taxon>Myomorpha</taxon>
        <taxon>Muroidea</taxon>
        <taxon>Cricetidae</taxon>
        <taxon>Arvicolinae</taxon>
        <taxon>Myodes</taxon>
    </lineage>
</organism>
<feature type="region of interest" description="Disordered" evidence="1">
    <location>
        <begin position="95"/>
        <end position="148"/>
    </location>
</feature>
<name>A0AAW0J6Q4_MYOGA</name>
<dbReference type="EMBL" id="JBBHLL010000058">
    <property type="protein sequence ID" value="KAK7822453.1"/>
    <property type="molecule type" value="Genomic_DNA"/>
</dbReference>
<evidence type="ECO:0000313" key="4">
    <source>
        <dbReference type="EMBL" id="KAK7822453.1"/>
    </source>
</evidence>
<accession>A0AAW0J6Q4</accession>
<keyword evidence="2" id="KW-1133">Transmembrane helix</keyword>
<feature type="domain" description="CLLAC-motif containing" evidence="3">
    <location>
        <begin position="52"/>
        <end position="78"/>
    </location>
</feature>
<reference evidence="4 5" key="1">
    <citation type="journal article" date="2023" name="bioRxiv">
        <title>Conserved and derived expression patterns and positive selection on dental genes reveal complex evolutionary context of ever-growing rodent molars.</title>
        <authorList>
            <person name="Calamari Z.T."/>
            <person name="Song A."/>
            <person name="Cohen E."/>
            <person name="Akter M."/>
            <person name="Roy R.D."/>
            <person name="Hallikas O."/>
            <person name="Christensen M.M."/>
            <person name="Li P."/>
            <person name="Marangoni P."/>
            <person name="Jernvall J."/>
            <person name="Klein O.D."/>
        </authorList>
    </citation>
    <scope>NUCLEOTIDE SEQUENCE [LARGE SCALE GENOMIC DNA]</scope>
    <source>
        <strain evidence="4">V071</strain>
    </source>
</reference>
<dbReference type="PANTHER" id="PTHR35349:SF5">
    <property type="entry name" value="DYNACTIN ASSOCIATED PROTEIN"/>
    <property type="match status" value="1"/>
</dbReference>
<evidence type="ECO:0000256" key="2">
    <source>
        <dbReference type="SAM" id="Phobius"/>
    </source>
</evidence>
<keyword evidence="2" id="KW-0812">Transmembrane</keyword>
<comment type="caution">
    <text evidence="4">The sequence shown here is derived from an EMBL/GenBank/DDBJ whole genome shotgun (WGS) entry which is preliminary data.</text>
</comment>
<proteinExistence type="predicted"/>
<sequence length="162" mass="17723">MSRKQQQYTLNVEQNSGEQLLRNPYCSTEGTHCGCRSHHVTCELHSVKENSCSLWKIFVMCLLACLVATTITALAFYFGRFGNPTNTTIIIRTDGGSSQDSCTTASTPSLTSLPPEPETTPSSTNITTQDSTPSSPTPTTEMADTTIEHEVDIEYDDYLTAV</sequence>
<dbReference type="GO" id="GO:0005886">
    <property type="term" value="C:plasma membrane"/>
    <property type="evidence" value="ECO:0007669"/>
    <property type="project" value="TreeGrafter"/>
</dbReference>
<feature type="compositionally biased region" description="Low complexity" evidence="1">
    <location>
        <begin position="106"/>
        <end position="140"/>
    </location>
</feature>
<dbReference type="AlphaFoldDB" id="A0AAW0J6Q4"/>
<evidence type="ECO:0000259" key="3">
    <source>
        <dbReference type="Pfam" id="PF15675"/>
    </source>
</evidence>
<dbReference type="InterPro" id="IPR053297">
    <property type="entry name" value="Dynactin-associated"/>
</dbReference>
<keyword evidence="5" id="KW-1185">Reference proteome</keyword>
<dbReference type="GO" id="GO:0005794">
    <property type="term" value="C:Golgi apparatus"/>
    <property type="evidence" value="ECO:0007669"/>
    <property type="project" value="TreeGrafter"/>
</dbReference>
<gene>
    <name evidence="4" type="ORF">U0070_001620</name>
</gene>
<dbReference type="Proteomes" id="UP001488838">
    <property type="component" value="Unassembled WGS sequence"/>
</dbReference>
<feature type="compositionally biased region" description="Polar residues" evidence="1">
    <location>
        <begin position="95"/>
        <end position="105"/>
    </location>
</feature>
<feature type="transmembrane region" description="Helical" evidence="2">
    <location>
        <begin position="57"/>
        <end position="78"/>
    </location>
</feature>
<dbReference type="Pfam" id="PF15675">
    <property type="entry name" value="CLLAC"/>
    <property type="match status" value="1"/>
</dbReference>
<evidence type="ECO:0000313" key="5">
    <source>
        <dbReference type="Proteomes" id="UP001488838"/>
    </source>
</evidence>
<dbReference type="InterPro" id="IPR031379">
    <property type="entry name" value="CLLAC"/>
</dbReference>
<dbReference type="PANTHER" id="PTHR35349">
    <property type="entry name" value="DYNACTIN-ASSOCIATED PROTEIN"/>
    <property type="match status" value="1"/>
</dbReference>
<evidence type="ECO:0000256" key="1">
    <source>
        <dbReference type="SAM" id="MobiDB-lite"/>
    </source>
</evidence>
<protein>
    <recommendedName>
        <fullName evidence="3">CLLAC-motif containing domain-containing protein</fullName>
    </recommendedName>
</protein>